<dbReference type="PANTHER" id="PTHR30069">
    <property type="entry name" value="TONB-DEPENDENT OUTER MEMBRANE RECEPTOR"/>
    <property type="match status" value="1"/>
</dbReference>
<evidence type="ECO:0000259" key="3">
    <source>
        <dbReference type="Pfam" id="PF07715"/>
    </source>
</evidence>
<feature type="domain" description="TonB-dependent receptor plug" evidence="3">
    <location>
        <begin position="134"/>
        <end position="243"/>
    </location>
</feature>
<comment type="caution">
    <text evidence="4">The sequence shown here is derived from an EMBL/GenBank/DDBJ whole genome shotgun (WGS) entry which is preliminary data.</text>
</comment>
<keyword evidence="2" id="KW-0472">Membrane</keyword>
<keyword evidence="2" id="KW-0998">Cell outer membrane</keyword>
<dbReference type="PROSITE" id="PS52016">
    <property type="entry name" value="TONB_DEPENDENT_REC_3"/>
    <property type="match status" value="1"/>
</dbReference>
<accession>A0A090VJL4</accession>
<dbReference type="GO" id="GO:0044718">
    <property type="term" value="P:siderophore transmembrane transport"/>
    <property type="evidence" value="ECO:0007669"/>
    <property type="project" value="TreeGrafter"/>
</dbReference>
<keyword evidence="2" id="KW-0813">Transport</keyword>
<evidence type="ECO:0000313" key="5">
    <source>
        <dbReference type="Proteomes" id="UP000029644"/>
    </source>
</evidence>
<evidence type="ECO:0000256" key="2">
    <source>
        <dbReference type="PROSITE-ProRule" id="PRU01360"/>
    </source>
</evidence>
<dbReference type="InterPro" id="IPR023997">
    <property type="entry name" value="TonB-dep_OMP_SusC/RagA_CS"/>
</dbReference>
<keyword evidence="2" id="KW-0812">Transmembrane</keyword>
<dbReference type="InterPro" id="IPR012910">
    <property type="entry name" value="Plug_dom"/>
</dbReference>
<dbReference type="Proteomes" id="UP000029644">
    <property type="component" value="Unassembled WGS sequence"/>
</dbReference>
<dbReference type="EMBL" id="BBNQ01000012">
    <property type="protein sequence ID" value="GAL63499.1"/>
    <property type="molecule type" value="Genomic_DNA"/>
</dbReference>
<gene>
    <name evidence="4" type="ORF">JCM19300_1848</name>
</gene>
<comment type="similarity">
    <text evidence="2">Belongs to the TonB-dependent receptor family.</text>
</comment>
<sequence>MDMSLSKGAFIYEFSEESTIIIKSKVSEEKPIVEVIKVLKKTIKGNVVDENGVPLSGVSVLVKNTKNGAYTDFDGNFTINLADSNDNVILVFSYLGFENQEITVGDQAFINLKMKASLSGLDEVLVIGYGTTKIRDATGVISRIDKQDIEDAPMGNTIESLLEGKASGVNVQVQSASPTSPISIIIRGSSSLNGDNQPLWVIDGVPQDGLTLDDLNLDTVESIDVLKDASSTAIYGSRGAQGVVIVTTKRGQRNREPVFTFSSSISATVTDFNSFEYFDGPQYEAI</sequence>
<evidence type="ECO:0000256" key="1">
    <source>
        <dbReference type="ARBA" id="ARBA00022729"/>
    </source>
</evidence>
<name>A0A090VJL4_9FLAO</name>
<comment type="subcellular location">
    <subcellularLocation>
        <location evidence="2">Cell outer membrane</location>
        <topology evidence="2">Multi-pass membrane protein</topology>
    </subcellularLocation>
</comment>
<organism evidence="4 5">
    <name type="scientific">Algibacter lectus</name>
    <dbReference type="NCBI Taxonomy" id="221126"/>
    <lineage>
        <taxon>Bacteria</taxon>
        <taxon>Pseudomonadati</taxon>
        <taxon>Bacteroidota</taxon>
        <taxon>Flavobacteriia</taxon>
        <taxon>Flavobacteriales</taxon>
        <taxon>Flavobacteriaceae</taxon>
        <taxon>Algibacter</taxon>
    </lineage>
</organism>
<dbReference type="GO" id="GO:0009279">
    <property type="term" value="C:cell outer membrane"/>
    <property type="evidence" value="ECO:0007669"/>
    <property type="project" value="UniProtKB-SubCell"/>
</dbReference>
<keyword evidence="2" id="KW-1134">Transmembrane beta strand</keyword>
<dbReference type="Gene3D" id="2.60.40.1120">
    <property type="entry name" value="Carboxypeptidase-like, regulatory domain"/>
    <property type="match status" value="1"/>
</dbReference>
<reference evidence="4 5" key="1">
    <citation type="journal article" date="2014" name="Genome Announc.">
        <title>Draft Genome Sequences of Marine Flavobacterium Algibacter lectus Strains SS8 and NR4.</title>
        <authorList>
            <person name="Takatani N."/>
            <person name="Nakanishi M."/>
            <person name="Meirelles P."/>
            <person name="Mino S."/>
            <person name="Suda W."/>
            <person name="Oshima K."/>
            <person name="Hattori M."/>
            <person name="Ohkuma M."/>
            <person name="Hosokawa M."/>
            <person name="Miyashita K."/>
            <person name="Thompson F.L."/>
            <person name="Niwa A."/>
            <person name="Sawabe T."/>
            <person name="Sawabe T."/>
        </authorList>
    </citation>
    <scope>NUCLEOTIDE SEQUENCE [LARGE SCALE GENOMIC DNA]</scope>
    <source>
        <strain evidence="4 5">JCM 19300</strain>
    </source>
</reference>
<dbReference type="AlphaFoldDB" id="A0A090VJL4"/>
<dbReference type="InterPro" id="IPR039426">
    <property type="entry name" value="TonB-dep_rcpt-like"/>
</dbReference>
<dbReference type="SUPFAM" id="SSF56935">
    <property type="entry name" value="Porins"/>
    <property type="match status" value="1"/>
</dbReference>
<evidence type="ECO:0000313" key="4">
    <source>
        <dbReference type="EMBL" id="GAL63499.1"/>
    </source>
</evidence>
<dbReference type="NCBIfam" id="TIGR04057">
    <property type="entry name" value="SusC_RagA_signa"/>
    <property type="match status" value="1"/>
</dbReference>
<protein>
    <submittedName>
        <fullName evidence="4">Putative outer membrane protein</fullName>
    </submittedName>
</protein>
<dbReference type="Gene3D" id="2.170.130.10">
    <property type="entry name" value="TonB-dependent receptor, plug domain"/>
    <property type="match status" value="1"/>
</dbReference>
<dbReference type="InterPro" id="IPR037066">
    <property type="entry name" value="Plug_dom_sf"/>
</dbReference>
<dbReference type="InterPro" id="IPR008969">
    <property type="entry name" value="CarboxyPept-like_regulatory"/>
</dbReference>
<dbReference type="SUPFAM" id="SSF49464">
    <property type="entry name" value="Carboxypeptidase regulatory domain-like"/>
    <property type="match status" value="1"/>
</dbReference>
<proteinExistence type="inferred from homology"/>
<dbReference type="PANTHER" id="PTHR30069:SF29">
    <property type="entry name" value="HEMOGLOBIN AND HEMOGLOBIN-HAPTOGLOBIN-BINDING PROTEIN 1-RELATED"/>
    <property type="match status" value="1"/>
</dbReference>
<dbReference type="Pfam" id="PF13715">
    <property type="entry name" value="CarbopepD_reg_2"/>
    <property type="match status" value="1"/>
</dbReference>
<dbReference type="Pfam" id="PF07715">
    <property type="entry name" value="Plug"/>
    <property type="match status" value="1"/>
</dbReference>
<dbReference type="GO" id="GO:0015344">
    <property type="term" value="F:siderophore uptake transmembrane transporter activity"/>
    <property type="evidence" value="ECO:0007669"/>
    <property type="project" value="TreeGrafter"/>
</dbReference>
<keyword evidence="1" id="KW-0732">Signal</keyword>